<keyword evidence="1" id="KW-1133">Transmembrane helix</keyword>
<keyword evidence="1" id="KW-0472">Membrane</keyword>
<keyword evidence="3" id="KW-1185">Reference proteome</keyword>
<evidence type="ECO:0008006" key="4">
    <source>
        <dbReference type="Google" id="ProtNLM"/>
    </source>
</evidence>
<dbReference type="RefSeq" id="WP_065158874.1">
    <property type="nucleotide sequence ID" value="NZ_LZLQ01000080.1"/>
</dbReference>
<feature type="transmembrane region" description="Helical" evidence="1">
    <location>
        <begin position="341"/>
        <end position="360"/>
    </location>
</feature>
<feature type="transmembrane region" description="Helical" evidence="1">
    <location>
        <begin position="6"/>
        <end position="26"/>
    </location>
</feature>
<gene>
    <name evidence="2" type="ORF">A5636_04900</name>
</gene>
<proteinExistence type="predicted"/>
<reference evidence="2 3" key="1">
    <citation type="submission" date="2016-06" db="EMBL/GenBank/DDBJ databases">
        <authorList>
            <person name="Kjaerup R.B."/>
            <person name="Dalgaard T.S."/>
            <person name="Juul-Madsen H.R."/>
        </authorList>
    </citation>
    <scope>NUCLEOTIDE SEQUENCE [LARGE SCALE GENOMIC DNA]</scope>
    <source>
        <strain evidence="2 3">1245139.5</strain>
    </source>
</reference>
<sequence length="362" mass="40030">MELKWWPVLYVGVLFLAITVIAAVLLPTARLRRTLRPLAHVDRLTRLPEYRRVHRFYLFSVIVTGVFLLATFLTALTAGARPTGLASSKQAFDAAHPLDIMLCAGAQVTDFATADFLRHYADYVQHLQPQDTRRIGLTSTTLRVIPVTRDHRYLADRLDSLSRLASIQRDLNSRKILSDNERSDLTKGIEAFSRPVDYVDYAPSVQDTLALCMTGFPSYPAERTHRRQLIYFGFSAFRDPADQRRSLFTDDTLTRLAVQQGVQVNVIARADSATSSTEDTDALQNTAQESGGRFFQYDPAGVDHAADTLSGYLDQIENNGPTAHLPGGKTISVHSADSPEAVLVGSLLAAALLSLSLAVLRR</sequence>
<comment type="caution">
    <text evidence="2">The sequence shown here is derived from an EMBL/GenBank/DDBJ whole genome shotgun (WGS) entry which is preliminary data.</text>
</comment>
<protein>
    <recommendedName>
        <fullName evidence="4">VWFA domain-containing protein</fullName>
    </recommendedName>
</protein>
<feature type="transmembrane region" description="Helical" evidence="1">
    <location>
        <begin position="56"/>
        <end position="80"/>
    </location>
</feature>
<evidence type="ECO:0000313" key="2">
    <source>
        <dbReference type="EMBL" id="OBK15690.1"/>
    </source>
</evidence>
<accession>A0A1A3N2V8</accession>
<dbReference type="EMBL" id="LZLQ01000080">
    <property type="protein sequence ID" value="OBK15690.1"/>
    <property type="molecule type" value="Genomic_DNA"/>
</dbReference>
<organism evidence="2 3">
    <name type="scientific">Mycobacterium asiaticum</name>
    <dbReference type="NCBI Taxonomy" id="1790"/>
    <lineage>
        <taxon>Bacteria</taxon>
        <taxon>Bacillati</taxon>
        <taxon>Actinomycetota</taxon>
        <taxon>Actinomycetes</taxon>
        <taxon>Mycobacteriales</taxon>
        <taxon>Mycobacteriaceae</taxon>
        <taxon>Mycobacterium</taxon>
    </lineage>
</organism>
<name>A0A1A3N2V8_MYCAS</name>
<evidence type="ECO:0000256" key="1">
    <source>
        <dbReference type="SAM" id="Phobius"/>
    </source>
</evidence>
<evidence type="ECO:0000313" key="3">
    <source>
        <dbReference type="Proteomes" id="UP000093629"/>
    </source>
</evidence>
<keyword evidence="1" id="KW-0812">Transmembrane</keyword>
<dbReference type="OrthoDB" id="4605582at2"/>
<dbReference type="AlphaFoldDB" id="A0A1A3N2V8"/>
<dbReference type="Proteomes" id="UP000093629">
    <property type="component" value="Unassembled WGS sequence"/>
</dbReference>